<dbReference type="Proteomes" id="UP000585050">
    <property type="component" value="Unassembled WGS sequence"/>
</dbReference>
<evidence type="ECO:0000256" key="2">
    <source>
        <dbReference type="ARBA" id="ARBA00006275"/>
    </source>
</evidence>
<dbReference type="RefSeq" id="WP_168881084.1">
    <property type="nucleotide sequence ID" value="NZ_JABAIL010000001.1"/>
</dbReference>
<accession>A0A7X8SHS4</accession>
<dbReference type="GO" id="GO:0009279">
    <property type="term" value="C:cell outer membrane"/>
    <property type="evidence" value="ECO:0007669"/>
    <property type="project" value="UniProtKB-SubCell"/>
</dbReference>
<reference evidence="7 8" key="1">
    <citation type="submission" date="2020-04" db="EMBL/GenBank/DDBJ databases">
        <title>Flammeovirga sp. SR4, a novel species isolated from seawater.</title>
        <authorList>
            <person name="Wang X."/>
        </authorList>
    </citation>
    <scope>NUCLEOTIDE SEQUENCE [LARGE SCALE GENOMIC DNA]</scope>
    <source>
        <strain evidence="7 8">SR4</strain>
    </source>
</reference>
<keyword evidence="3" id="KW-0732">Signal</keyword>
<evidence type="ECO:0000256" key="4">
    <source>
        <dbReference type="ARBA" id="ARBA00023136"/>
    </source>
</evidence>
<dbReference type="SUPFAM" id="SSF48452">
    <property type="entry name" value="TPR-like"/>
    <property type="match status" value="1"/>
</dbReference>
<sequence length="535" mass="59944">MNFKSIKKYIAVASIAVTAGFTSCVHQLDTVPVDPNVDTKDKVYQSVEDYNQGLAKLYAGYAVTGQQGPDGNGDLGGIDEGASQYLRRYWEAQELPTDEAINCWGDPGQPDMSTMTWSTNNTLNEALYYRIIYQISLANQFLRDAADSGFDLTRQRAEARFLRAYSYWHALDLYGNGVPKVTEENSVGSDLPEPWGAQEGRELFDYLVAELKSILDDANDEHLVDIGSSMFGQANKGVAHMLLAKLYLNAEVYIGEPHWEDAKKYTDLVVNNYMISDSEKNAVSAYQSLFVMDNYEEYNEIIFSINYFGNQTRTWGGMTYLINAATGGDMDRDMMGAPGWGGNRSMTSLQKYFDGATDERSLFFVHTDDNGNELTEIVDFTQFVQGVQVTKFRNVDSKGNPGDATFAETNFPVFRVADALLMQTEIEWRMYGSAKNDNIRLLWERAGRPTSAVPTVSAEVLLAERARELYWEGHRRQDLRRFNTFTKGTVVPTWPYKGAQTAPGGLTTVAETYEVYPIPSSEIGANPNLTQNKGY</sequence>
<proteinExistence type="inferred from homology"/>
<dbReference type="Gene3D" id="1.25.40.10">
    <property type="entry name" value="Tetratricopeptide repeat domain"/>
    <property type="match status" value="1"/>
</dbReference>
<evidence type="ECO:0000256" key="5">
    <source>
        <dbReference type="ARBA" id="ARBA00023237"/>
    </source>
</evidence>
<dbReference type="Pfam" id="PF07980">
    <property type="entry name" value="SusD_RagB"/>
    <property type="match status" value="1"/>
</dbReference>
<comment type="subcellular location">
    <subcellularLocation>
        <location evidence="1">Cell outer membrane</location>
    </subcellularLocation>
</comment>
<comment type="similarity">
    <text evidence="2">Belongs to the SusD family.</text>
</comment>
<protein>
    <submittedName>
        <fullName evidence="7">RagB/SusD family nutrient uptake outer membrane protein</fullName>
    </submittedName>
</protein>
<evidence type="ECO:0000313" key="8">
    <source>
        <dbReference type="Proteomes" id="UP000585050"/>
    </source>
</evidence>
<dbReference type="EMBL" id="JABAIL010000001">
    <property type="protein sequence ID" value="NLR90382.1"/>
    <property type="molecule type" value="Genomic_DNA"/>
</dbReference>
<feature type="domain" description="RagB/SusD" evidence="6">
    <location>
        <begin position="383"/>
        <end position="535"/>
    </location>
</feature>
<evidence type="ECO:0000256" key="1">
    <source>
        <dbReference type="ARBA" id="ARBA00004442"/>
    </source>
</evidence>
<dbReference type="PROSITE" id="PS51257">
    <property type="entry name" value="PROKAR_LIPOPROTEIN"/>
    <property type="match status" value="1"/>
</dbReference>
<dbReference type="AlphaFoldDB" id="A0A7X8SHS4"/>
<gene>
    <name evidence="7" type="ORF">HGP29_04155</name>
</gene>
<keyword evidence="5" id="KW-0998">Cell outer membrane</keyword>
<evidence type="ECO:0000259" key="6">
    <source>
        <dbReference type="Pfam" id="PF07980"/>
    </source>
</evidence>
<name>A0A7X8SHS4_9BACT</name>
<dbReference type="Gene3D" id="1.10.3780.10">
    <property type="entry name" value="SusD-like"/>
    <property type="match status" value="1"/>
</dbReference>
<keyword evidence="8" id="KW-1185">Reference proteome</keyword>
<evidence type="ECO:0000313" key="7">
    <source>
        <dbReference type="EMBL" id="NLR90382.1"/>
    </source>
</evidence>
<keyword evidence="4" id="KW-0472">Membrane</keyword>
<comment type="caution">
    <text evidence="7">The sequence shown here is derived from an EMBL/GenBank/DDBJ whole genome shotgun (WGS) entry which is preliminary data.</text>
</comment>
<dbReference type="InterPro" id="IPR012944">
    <property type="entry name" value="SusD_RagB_dom"/>
</dbReference>
<dbReference type="InterPro" id="IPR011990">
    <property type="entry name" value="TPR-like_helical_dom_sf"/>
</dbReference>
<dbReference type="Gene3D" id="1.25.40.390">
    <property type="match status" value="1"/>
</dbReference>
<evidence type="ECO:0000256" key="3">
    <source>
        <dbReference type="ARBA" id="ARBA00022729"/>
    </source>
</evidence>
<organism evidence="7 8">
    <name type="scientific">Flammeovirga agarivorans</name>
    <dbReference type="NCBI Taxonomy" id="2726742"/>
    <lineage>
        <taxon>Bacteria</taxon>
        <taxon>Pseudomonadati</taxon>
        <taxon>Bacteroidota</taxon>
        <taxon>Cytophagia</taxon>
        <taxon>Cytophagales</taxon>
        <taxon>Flammeovirgaceae</taxon>
        <taxon>Flammeovirga</taxon>
    </lineage>
</organism>